<proteinExistence type="predicted"/>
<comment type="caution">
    <text evidence="3">The sequence shown here is derived from an EMBL/GenBank/DDBJ whole genome shotgun (WGS) entry which is preliminary data.</text>
</comment>
<feature type="coiled-coil region" evidence="1">
    <location>
        <begin position="115"/>
        <end position="168"/>
    </location>
</feature>
<accession>A0A8H6RQU8</accession>
<evidence type="ECO:0000313" key="4">
    <source>
        <dbReference type="Proteomes" id="UP000660729"/>
    </source>
</evidence>
<feature type="compositionally biased region" description="Polar residues" evidence="2">
    <location>
        <begin position="224"/>
        <end position="247"/>
    </location>
</feature>
<feature type="compositionally biased region" description="Polar residues" evidence="2">
    <location>
        <begin position="283"/>
        <end position="295"/>
    </location>
</feature>
<keyword evidence="4" id="KW-1185">Reference proteome</keyword>
<dbReference type="CDD" id="cd14688">
    <property type="entry name" value="bZIP_YAP"/>
    <property type="match status" value="1"/>
</dbReference>
<feature type="compositionally biased region" description="Basic and acidic residues" evidence="2">
    <location>
        <begin position="250"/>
        <end position="260"/>
    </location>
</feature>
<evidence type="ECO:0000256" key="2">
    <source>
        <dbReference type="SAM" id="MobiDB-lite"/>
    </source>
</evidence>
<feature type="compositionally biased region" description="Polar residues" evidence="2">
    <location>
        <begin position="303"/>
        <end position="313"/>
    </location>
</feature>
<dbReference type="Proteomes" id="UP000660729">
    <property type="component" value="Unassembled WGS sequence"/>
</dbReference>
<evidence type="ECO:0000256" key="1">
    <source>
        <dbReference type="SAM" id="Coils"/>
    </source>
</evidence>
<dbReference type="PANTHER" id="PTHR37012">
    <property type="entry name" value="B-ZIP TRANSCRIPTION FACTOR (EUROFUNG)-RELATED"/>
    <property type="match status" value="1"/>
</dbReference>
<keyword evidence="1" id="KW-0175">Coiled coil</keyword>
<reference evidence="3" key="1">
    <citation type="submission" date="2020-04" db="EMBL/GenBank/DDBJ databases">
        <title>Draft genome resource of the tomato pathogen Pseudocercospora fuligena.</title>
        <authorList>
            <person name="Zaccaron A."/>
        </authorList>
    </citation>
    <scope>NUCLEOTIDE SEQUENCE</scope>
    <source>
        <strain evidence="3">PF001</strain>
    </source>
</reference>
<feature type="compositionally biased region" description="Polar residues" evidence="2">
    <location>
        <begin position="261"/>
        <end position="274"/>
    </location>
</feature>
<feature type="compositionally biased region" description="Polar residues" evidence="2">
    <location>
        <begin position="65"/>
        <end position="81"/>
    </location>
</feature>
<protein>
    <recommendedName>
        <fullName evidence="5">BZIP transcription factor</fullName>
    </recommendedName>
</protein>
<dbReference type="PANTHER" id="PTHR37012:SF2">
    <property type="entry name" value="BZIP DOMAIN-CONTAINING PROTEIN-RELATED"/>
    <property type="match status" value="1"/>
</dbReference>
<dbReference type="EMBL" id="JABCIY010000058">
    <property type="protein sequence ID" value="KAF7194571.1"/>
    <property type="molecule type" value="Genomic_DNA"/>
</dbReference>
<feature type="region of interest" description="Disordered" evidence="2">
    <location>
        <begin position="1"/>
        <end position="100"/>
    </location>
</feature>
<feature type="compositionally biased region" description="Polar residues" evidence="2">
    <location>
        <begin position="7"/>
        <end position="18"/>
    </location>
</feature>
<evidence type="ECO:0000313" key="3">
    <source>
        <dbReference type="EMBL" id="KAF7194571.1"/>
    </source>
</evidence>
<feature type="compositionally biased region" description="Low complexity" evidence="2">
    <location>
        <begin position="19"/>
        <end position="35"/>
    </location>
</feature>
<name>A0A8H6RQU8_9PEZI</name>
<sequence>QPRAPHYSNTTPAASDQGTAVSAMSVPSPPAAATTKYPSYAVQPNGTQPEYRQAQQAVENANAALSQSENSDHTPTPNNVAAANGRKRRATGAPGSRGVANLTPEQLAKKRANDREAQRAIRERTRNTIDGLERRIRELESQQPFQDLQRVVQERDRALAECEELRRRLGAVAGIVGGASQHPSLNGTFFAFDDLVDSSLLTDDNLELAALTAQQSPLPPVAPGTTQQAYSQAQGTQHQYEQSTQGNLHPDLRPPSDHATPESQGHANGYSSAEATLRRFSPGSHQQAAHSSPNGVQYDHQQRSPSNHPPQHQNHGERLGVKFLLDSSSDRQHASISPTMPSFYRSQLEKPVYAQVTNVGPPSSPLDSLLIDFMNRHRAMLRDGASIEDAIGPEYPSFSAMLDSRSRCHPVSSLLIDILSKFPDIDSLPEKVAVLYVMFLILRWQICPCQKCYERLPEWARPTNEQIREPHSAWNDHLPWPHMRRQLTLGGNKFKFEDFFVSFTTTLSLNWPLPQDCVLVSVPSSNSTEPAQLILNPAFEHHLRSLENWSLGSLFSKTFPELVDRTVRISDP</sequence>
<dbReference type="Pfam" id="PF11905">
    <property type="entry name" value="DUF3425"/>
    <property type="match status" value="1"/>
</dbReference>
<dbReference type="OrthoDB" id="4161589at2759"/>
<feature type="region of interest" description="Disordered" evidence="2">
    <location>
        <begin position="214"/>
        <end position="315"/>
    </location>
</feature>
<evidence type="ECO:0008006" key="5">
    <source>
        <dbReference type="Google" id="ProtNLM"/>
    </source>
</evidence>
<dbReference type="InterPro" id="IPR021833">
    <property type="entry name" value="DUF3425"/>
</dbReference>
<feature type="non-terminal residue" evidence="3">
    <location>
        <position position="1"/>
    </location>
</feature>
<gene>
    <name evidence="3" type="ORF">HII31_04077</name>
</gene>
<organism evidence="3 4">
    <name type="scientific">Pseudocercospora fuligena</name>
    <dbReference type="NCBI Taxonomy" id="685502"/>
    <lineage>
        <taxon>Eukaryota</taxon>
        <taxon>Fungi</taxon>
        <taxon>Dikarya</taxon>
        <taxon>Ascomycota</taxon>
        <taxon>Pezizomycotina</taxon>
        <taxon>Dothideomycetes</taxon>
        <taxon>Dothideomycetidae</taxon>
        <taxon>Mycosphaerellales</taxon>
        <taxon>Mycosphaerellaceae</taxon>
        <taxon>Pseudocercospora</taxon>
    </lineage>
</organism>
<feature type="compositionally biased region" description="Low complexity" evidence="2">
    <location>
        <begin position="53"/>
        <end position="64"/>
    </location>
</feature>
<dbReference type="Gene3D" id="1.20.5.170">
    <property type="match status" value="1"/>
</dbReference>
<dbReference type="AlphaFoldDB" id="A0A8H6RQU8"/>